<accession>A0ABQ4BZ69</accession>
<proteinExistence type="predicted"/>
<evidence type="ECO:0000313" key="2">
    <source>
        <dbReference type="Proteomes" id="UP000624325"/>
    </source>
</evidence>
<gene>
    <name evidence="1" type="ORF">Air01nite_19280</name>
</gene>
<organism evidence="1 2">
    <name type="scientific">Asanoa iriomotensis</name>
    <dbReference type="NCBI Taxonomy" id="234613"/>
    <lineage>
        <taxon>Bacteria</taxon>
        <taxon>Bacillati</taxon>
        <taxon>Actinomycetota</taxon>
        <taxon>Actinomycetes</taxon>
        <taxon>Micromonosporales</taxon>
        <taxon>Micromonosporaceae</taxon>
        <taxon>Asanoa</taxon>
    </lineage>
</organism>
<reference evidence="1 2" key="1">
    <citation type="submission" date="2021-01" db="EMBL/GenBank/DDBJ databases">
        <title>Whole genome shotgun sequence of Asanoa iriomotensis NBRC 100142.</title>
        <authorList>
            <person name="Komaki H."/>
            <person name="Tamura T."/>
        </authorList>
    </citation>
    <scope>NUCLEOTIDE SEQUENCE [LARGE SCALE GENOMIC DNA]</scope>
    <source>
        <strain evidence="1 2">NBRC 100142</strain>
    </source>
</reference>
<dbReference type="RefSeq" id="WP_203701640.1">
    <property type="nucleotide sequence ID" value="NZ_BAAALU010000001.1"/>
</dbReference>
<evidence type="ECO:0008006" key="3">
    <source>
        <dbReference type="Google" id="ProtNLM"/>
    </source>
</evidence>
<sequence>MTVDSMVGTSHIPAALHGLPHVHYADRFTLTTPVQATPESWARAMFGDTPSAGELLIWRGILALRLSREASVETVAGWRITEQREEWIRLAAASWWLDANMVVVTTGGQVSLWTFLHYAQPVGHVAWPPLSIVHRQLVPGVLRAAAARVGRR</sequence>
<keyword evidence="2" id="KW-1185">Reference proteome</keyword>
<evidence type="ECO:0000313" key="1">
    <source>
        <dbReference type="EMBL" id="GIF55833.1"/>
    </source>
</evidence>
<protein>
    <recommendedName>
        <fullName evidence="3">DUF2867 domain-containing protein</fullName>
    </recommendedName>
</protein>
<dbReference type="EMBL" id="BONC01000010">
    <property type="protein sequence ID" value="GIF55833.1"/>
    <property type="molecule type" value="Genomic_DNA"/>
</dbReference>
<dbReference type="Proteomes" id="UP000624325">
    <property type="component" value="Unassembled WGS sequence"/>
</dbReference>
<comment type="caution">
    <text evidence="1">The sequence shown here is derived from an EMBL/GenBank/DDBJ whole genome shotgun (WGS) entry which is preliminary data.</text>
</comment>
<name>A0ABQ4BZ69_9ACTN</name>